<dbReference type="Pfam" id="PF01154">
    <property type="entry name" value="HMG_CoA_synt_N"/>
    <property type="match status" value="1"/>
</dbReference>
<name>A0A1I7YRB2_9BILA</name>
<keyword evidence="5" id="KW-0443">Lipid metabolism</keyword>
<dbReference type="PANTHER" id="PTHR43323:SF2">
    <property type="entry name" value="HYDROXYMETHYLGLUTARYL-COA SYNTHASE"/>
    <property type="match status" value="1"/>
</dbReference>
<feature type="active site" description="Proton donor/acceptor" evidence="3">
    <location>
        <position position="90"/>
    </location>
</feature>
<dbReference type="Proteomes" id="UP000095287">
    <property type="component" value="Unplaced"/>
</dbReference>
<dbReference type="GO" id="GO:0016126">
    <property type="term" value="P:sterol biosynthetic process"/>
    <property type="evidence" value="ECO:0007669"/>
    <property type="project" value="UniProtKB-KW"/>
</dbReference>
<feature type="active site" description="Proton donor/acceptor" evidence="3">
    <location>
        <position position="255"/>
    </location>
</feature>
<keyword evidence="5" id="KW-0756">Sterol biosynthesis</keyword>
<keyword evidence="8" id="KW-1185">Reference proteome</keyword>
<keyword evidence="2 5" id="KW-0808">Transferase</keyword>
<dbReference type="Pfam" id="PF08540">
    <property type="entry name" value="HMG_CoA_synt_C"/>
    <property type="match status" value="1"/>
</dbReference>
<keyword evidence="5" id="KW-0444">Lipid biosynthesis</keyword>
<reference evidence="9" key="1">
    <citation type="submission" date="2016-11" db="UniProtKB">
        <authorList>
            <consortium name="WormBaseParasite"/>
        </authorList>
    </citation>
    <scope>IDENTIFICATION</scope>
</reference>
<dbReference type="InterPro" id="IPR013746">
    <property type="entry name" value="HMG_CoA_synt_C_dom"/>
</dbReference>
<dbReference type="InterPro" id="IPR010122">
    <property type="entry name" value="HMG_CoA_synthase_euk"/>
</dbReference>
<dbReference type="SUPFAM" id="SSF53901">
    <property type="entry name" value="Thiolase-like"/>
    <property type="match status" value="2"/>
</dbReference>
<feature type="binding site" evidence="4">
    <location>
        <position position="162"/>
    </location>
    <ligand>
        <name>CoA</name>
        <dbReference type="ChEBI" id="CHEBI:57287"/>
    </ligand>
</feature>
<keyword evidence="5" id="KW-0752">Steroid biosynthesis</keyword>
<evidence type="ECO:0000313" key="9">
    <source>
        <dbReference type="WBParaSite" id="L893_g18932.t1"/>
    </source>
</evidence>
<dbReference type="InterPro" id="IPR013528">
    <property type="entry name" value="HMG_CoA_synth_N"/>
</dbReference>
<comment type="pathway">
    <text evidence="5">Metabolic intermediate biosynthesis; (R)-mevalonate biosynthesis; (R)-mevalonate from acetyl-CoA: step 2/3.</text>
</comment>
<feature type="binding site" evidence="4">
    <location>
        <position position="260"/>
    </location>
    <ligand>
        <name>CoA</name>
        <dbReference type="ChEBI" id="CHEBI:57287"/>
    </ligand>
</feature>
<evidence type="ECO:0000256" key="5">
    <source>
        <dbReference type="RuleBase" id="RU364071"/>
    </source>
</evidence>
<feature type="binding site" evidence="4">
    <location>
        <position position="264"/>
    </location>
    <ligand>
        <name>CoA</name>
        <dbReference type="ChEBI" id="CHEBI:57287"/>
    </ligand>
</feature>
<accession>A0A1I7YRB2</accession>
<feature type="domain" description="Hydroxymethylglutaryl-coenzyme A synthase N-terminal" evidence="6">
    <location>
        <begin position="9"/>
        <end position="181"/>
    </location>
</feature>
<dbReference type="InterPro" id="IPR016039">
    <property type="entry name" value="Thiolase-like"/>
</dbReference>
<dbReference type="GO" id="GO:0006084">
    <property type="term" value="P:acetyl-CoA metabolic process"/>
    <property type="evidence" value="ECO:0007669"/>
    <property type="project" value="InterPro"/>
</dbReference>
<feature type="binding site" evidence="4">
    <location>
        <position position="217"/>
    </location>
    <ligand>
        <name>CoA</name>
        <dbReference type="ChEBI" id="CHEBI:57287"/>
    </ligand>
</feature>
<evidence type="ECO:0000256" key="1">
    <source>
        <dbReference type="ARBA" id="ARBA00007061"/>
    </source>
</evidence>
<feature type="active site" description="Acyl-thioester intermediate" evidence="3">
    <location>
        <position position="124"/>
    </location>
</feature>
<dbReference type="EC" id="2.3.3.10" evidence="5"/>
<dbReference type="GO" id="GO:0004421">
    <property type="term" value="F:hydroxymethylglutaryl-CoA synthase activity"/>
    <property type="evidence" value="ECO:0007669"/>
    <property type="project" value="UniProtKB-EC"/>
</dbReference>
<dbReference type="GO" id="GO:0010142">
    <property type="term" value="P:farnesyl diphosphate biosynthetic process, mevalonate pathway"/>
    <property type="evidence" value="ECO:0007669"/>
    <property type="project" value="InterPro"/>
</dbReference>
<evidence type="ECO:0000256" key="2">
    <source>
        <dbReference type="ARBA" id="ARBA00022679"/>
    </source>
</evidence>
<sequence>MAGTKCALPGNVGILGIEFYFPRNYVAQERLEEYMKQSKGKFTIGFGQTEMSFCGDNEDANSMALTVTQSLLENYKIDPSDIGYMVVGSESETDKSKSIKTYLMDLFKESGNFDVGGVDVKNACYGGTAALEACINWVRTNDFKNKKAIAVMSDVAVYEEGNARPTGGAGAIAILVGPEAPITFCRATGFDMRNSNDFYKPLKPMNTEYPMVNGQTSLSAYMSALDNCYRIFKKEMKEYCKEEVSVSTYDSVAFHCPFAKLVQKAFGRLLLTDYFNENYQVNGMEIEKYKIEELMDVNRYLKDRDFMSLWLRLTEEDWNKKTLSNLTFNKRIGNMYTPSLYAQLVALLTRLPEQFDEHRMLLFSYGSGSASAMISFTIAPGPALEQMRRSAQNALERLERRVEFTPEDYTAILRTREVMISKEAPKEPNPEWLPRLKSFSGTYFLKSIDDKYCRTYERRLEDVALQNGHH</sequence>
<dbReference type="NCBIfam" id="TIGR01833">
    <property type="entry name" value="HMG-CoA-S_euk"/>
    <property type="match status" value="1"/>
</dbReference>
<evidence type="ECO:0000259" key="7">
    <source>
        <dbReference type="Pfam" id="PF08540"/>
    </source>
</evidence>
<evidence type="ECO:0000259" key="6">
    <source>
        <dbReference type="Pfam" id="PF01154"/>
    </source>
</evidence>
<dbReference type="UniPathway" id="UPA00058">
    <property type="reaction ID" value="UER00102"/>
</dbReference>
<dbReference type="Gene3D" id="3.40.47.10">
    <property type="match status" value="1"/>
</dbReference>
<evidence type="ECO:0000256" key="3">
    <source>
        <dbReference type="PIRSR" id="PIRSR610122-1"/>
    </source>
</evidence>
<proteinExistence type="inferred from homology"/>
<evidence type="ECO:0000313" key="8">
    <source>
        <dbReference type="Proteomes" id="UP000095287"/>
    </source>
</evidence>
<dbReference type="AlphaFoldDB" id="A0A1I7YRB2"/>
<dbReference type="PANTHER" id="PTHR43323">
    <property type="entry name" value="3-HYDROXY-3-METHYLGLUTARYL COENZYME A SYNTHASE"/>
    <property type="match status" value="1"/>
</dbReference>
<dbReference type="CDD" id="cd00827">
    <property type="entry name" value="init_cond_enzymes"/>
    <property type="match status" value="1"/>
</dbReference>
<feature type="domain" description="Hydroxymethylglutaryl-coenzyme A synthase C-terminal" evidence="7">
    <location>
        <begin position="190"/>
        <end position="459"/>
    </location>
</feature>
<comment type="similarity">
    <text evidence="1 5">Belongs to the thiolase-like superfamily. HMG-CoA synthase family.</text>
</comment>
<comment type="function">
    <text evidence="5">Catalyzes the condensation of acetyl-CoA with acetoacetyl-CoA to form HMG-CoA.</text>
</comment>
<evidence type="ECO:0000256" key="4">
    <source>
        <dbReference type="PIRSR" id="PIRSR610122-2"/>
    </source>
</evidence>
<organism evidence="8 9">
    <name type="scientific">Steinernema glaseri</name>
    <dbReference type="NCBI Taxonomy" id="37863"/>
    <lineage>
        <taxon>Eukaryota</taxon>
        <taxon>Metazoa</taxon>
        <taxon>Ecdysozoa</taxon>
        <taxon>Nematoda</taxon>
        <taxon>Chromadorea</taxon>
        <taxon>Rhabditida</taxon>
        <taxon>Tylenchina</taxon>
        <taxon>Panagrolaimomorpha</taxon>
        <taxon>Strongyloidoidea</taxon>
        <taxon>Steinernematidae</taxon>
        <taxon>Steinernema</taxon>
    </lineage>
</organism>
<keyword evidence="5" id="KW-1207">Sterol metabolism</keyword>
<dbReference type="WBParaSite" id="L893_g18932.t1">
    <property type="protein sequence ID" value="L893_g18932.t1"/>
    <property type="gene ID" value="L893_g18932"/>
</dbReference>
<comment type="catalytic activity">
    <reaction evidence="5">
        <text>acetoacetyl-CoA + acetyl-CoA + H2O = (3S)-3-hydroxy-3-methylglutaryl-CoA + CoA + H(+)</text>
        <dbReference type="Rhea" id="RHEA:10188"/>
        <dbReference type="ChEBI" id="CHEBI:15377"/>
        <dbReference type="ChEBI" id="CHEBI:15378"/>
        <dbReference type="ChEBI" id="CHEBI:43074"/>
        <dbReference type="ChEBI" id="CHEBI:57286"/>
        <dbReference type="ChEBI" id="CHEBI:57287"/>
        <dbReference type="ChEBI" id="CHEBI:57288"/>
        <dbReference type="EC" id="2.3.3.10"/>
    </reaction>
</comment>
<keyword evidence="5" id="KW-0753">Steroid metabolism</keyword>
<protein>
    <recommendedName>
        <fullName evidence="5">Hydroxymethylglutaryl-CoA synthase</fullName>
        <shortName evidence="5">HMG-CoA synthase</shortName>
        <ecNumber evidence="5">2.3.3.10</ecNumber>
    </recommendedName>
    <alternativeName>
        <fullName evidence="5">3-hydroxy-3-methylglutaryl coenzyme A synthase</fullName>
    </alternativeName>
</protein>